<dbReference type="Gene3D" id="1.20.1600.10">
    <property type="entry name" value="Outer membrane efflux proteins (OEP)"/>
    <property type="match status" value="1"/>
</dbReference>
<gene>
    <name evidence="7" type="ORF">SAMN06295937_102427</name>
</gene>
<dbReference type="EMBL" id="FUYP01000024">
    <property type="protein sequence ID" value="SKB86331.1"/>
    <property type="molecule type" value="Genomic_DNA"/>
</dbReference>
<evidence type="ECO:0000256" key="2">
    <source>
        <dbReference type="ARBA" id="ARBA00022452"/>
    </source>
</evidence>
<keyword evidence="8" id="KW-1185">Reference proteome</keyword>
<keyword evidence="6" id="KW-0732">Signal</keyword>
<keyword evidence="4" id="KW-0472">Membrane</keyword>
<evidence type="ECO:0000256" key="4">
    <source>
        <dbReference type="ARBA" id="ARBA00023136"/>
    </source>
</evidence>
<feature type="signal peptide" evidence="6">
    <location>
        <begin position="1"/>
        <end position="21"/>
    </location>
</feature>
<accession>A0A1T5EQW3</accession>
<keyword evidence="2" id="KW-1134">Transmembrane beta strand</keyword>
<evidence type="ECO:0000313" key="8">
    <source>
        <dbReference type="Proteomes" id="UP000190044"/>
    </source>
</evidence>
<reference evidence="8" key="1">
    <citation type="submission" date="2017-02" db="EMBL/GenBank/DDBJ databases">
        <authorList>
            <person name="Varghese N."/>
            <person name="Submissions S."/>
        </authorList>
    </citation>
    <scope>NUCLEOTIDE SEQUENCE [LARGE SCALE GENOMIC DNA]</scope>
    <source>
        <strain evidence="8">R11H</strain>
    </source>
</reference>
<dbReference type="RefSeq" id="WP_020819434.1">
    <property type="nucleotide sequence ID" value="NZ_FUYP01000024.1"/>
</dbReference>
<organism evidence="7 8">
    <name type="scientific">Sphingopyxis flava</name>
    <dbReference type="NCBI Taxonomy" id="1507287"/>
    <lineage>
        <taxon>Bacteria</taxon>
        <taxon>Pseudomonadati</taxon>
        <taxon>Pseudomonadota</taxon>
        <taxon>Alphaproteobacteria</taxon>
        <taxon>Sphingomonadales</taxon>
        <taxon>Sphingomonadaceae</taxon>
        <taxon>Sphingopyxis</taxon>
    </lineage>
</organism>
<dbReference type="PANTHER" id="PTHR30026">
    <property type="entry name" value="OUTER MEMBRANE PROTEIN TOLC"/>
    <property type="match status" value="1"/>
</dbReference>
<comment type="subcellular location">
    <subcellularLocation>
        <location evidence="1">Cell outer membrane</location>
    </subcellularLocation>
</comment>
<feature type="chain" id="PRO_5010568856" evidence="6">
    <location>
        <begin position="22"/>
        <end position="415"/>
    </location>
</feature>
<protein>
    <submittedName>
        <fullName evidence="7">Outer membrane protein TolC</fullName>
    </submittedName>
</protein>
<dbReference type="GO" id="GO:0009279">
    <property type="term" value="C:cell outer membrane"/>
    <property type="evidence" value="ECO:0007669"/>
    <property type="project" value="UniProtKB-SubCell"/>
</dbReference>
<name>A0A1T5EQW3_9SPHN</name>
<evidence type="ECO:0000313" key="7">
    <source>
        <dbReference type="EMBL" id="SKB86331.1"/>
    </source>
</evidence>
<evidence type="ECO:0000256" key="6">
    <source>
        <dbReference type="SAM" id="SignalP"/>
    </source>
</evidence>
<dbReference type="GO" id="GO:0015288">
    <property type="term" value="F:porin activity"/>
    <property type="evidence" value="ECO:0007669"/>
    <property type="project" value="TreeGrafter"/>
</dbReference>
<dbReference type="SUPFAM" id="SSF56954">
    <property type="entry name" value="Outer membrane efflux proteins (OEP)"/>
    <property type="match status" value="1"/>
</dbReference>
<keyword evidence="5" id="KW-0998">Cell outer membrane</keyword>
<evidence type="ECO:0000256" key="3">
    <source>
        <dbReference type="ARBA" id="ARBA00022692"/>
    </source>
</evidence>
<dbReference type="InterPro" id="IPR051906">
    <property type="entry name" value="TolC-like"/>
</dbReference>
<dbReference type="PANTHER" id="PTHR30026:SF20">
    <property type="entry name" value="OUTER MEMBRANE PROTEIN TOLC"/>
    <property type="match status" value="1"/>
</dbReference>
<sequence length="415" mass="44843">MRSPIILGALVALLTPAGALAQRADLPPSEKVAEALDNHPAVAAARARVDAARADRDMLAKGTHEIAVTGSYVRRSVDREGGYDEFDATIARPFRLPGKAALDREAGALGIEVAENRMEDARHQTALLLSGYWNDWLVAGALYRNDLDTVRWLEKELSALRRRVALRDAAALDVDQAMAAMAQAQAQAANSLAAREQARVALAANFPEIPLPIEPPETSVAMVPAQRLAAMRDLVIERSHEIRAAEREAQRLAVVAQRVRADRIADPSFGVRLFSERSGMEQGAGVVMSMPLGGGHRRAAADRASAEGNAAQLEHMSVQRTVRAIADADLSSATLRLEAWKNTDLSAQSAASALARTERGYQLGQIDLADLLYARRQAGEARRSEIMARSEAARALLKLEIDSHSLWVVHDEDGG</sequence>
<evidence type="ECO:0000256" key="5">
    <source>
        <dbReference type="ARBA" id="ARBA00023237"/>
    </source>
</evidence>
<dbReference type="OrthoDB" id="7452700at2"/>
<dbReference type="GO" id="GO:1990281">
    <property type="term" value="C:efflux pump complex"/>
    <property type="evidence" value="ECO:0007669"/>
    <property type="project" value="TreeGrafter"/>
</dbReference>
<dbReference type="AlphaFoldDB" id="A0A1T5EQW3"/>
<proteinExistence type="predicted"/>
<evidence type="ECO:0000256" key="1">
    <source>
        <dbReference type="ARBA" id="ARBA00004442"/>
    </source>
</evidence>
<dbReference type="Proteomes" id="UP000190044">
    <property type="component" value="Unassembled WGS sequence"/>
</dbReference>
<keyword evidence="3" id="KW-0812">Transmembrane</keyword>
<dbReference type="GO" id="GO:0015562">
    <property type="term" value="F:efflux transmembrane transporter activity"/>
    <property type="evidence" value="ECO:0007669"/>
    <property type="project" value="InterPro"/>
</dbReference>